<gene>
    <name evidence="1" type="ORF">V1477_004759</name>
</gene>
<reference evidence="1 2" key="1">
    <citation type="journal article" date="2024" name="Ann. Entomol. Soc. Am.">
        <title>Genomic analyses of the southern and eastern yellowjacket wasps (Hymenoptera: Vespidae) reveal evolutionary signatures of social life.</title>
        <authorList>
            <person name="Catto M.A."/>
            <person name="Caine P.B."/>
            <person name="Orr S.E."/>
            <person name="Hunt B.G."/>
            <person name="Goodisman M.A.D."/>
        </authorList>
    </citation>
    <scope>NUCLEOTIDE SEQUENCE [LARGE SCALE GENOMIC DNA]</scope>
    <source>
        <strain evidence="1">232</strain>
        <tissue evidence="1">Head and thorax</tissue>
    </source>
</reference>
<evidence type="ECO:0000313" key="1">
    <source>
        <dbReference type="EMBL" id="KAL2746389.1"/>
    </source>
</evidence>
<dbReference type="AlphaFoldDB" id="A0ABD2CNM5"/>
<sequence length="87" mass="9494">MRSCGSQIGEHVTFVIIPVSSRKLSLDCSTIVKPQRASCHLWWEYQMIMAAAAATTVTADATENLAGNGRKLLIIVGQTTCELVERD</sequence>
<keyword evidence="2" id="KW-1185">Reference proteome</keyword>
<organism evidence="1 2">
    <name type="scientific">Vespula maculifrons</name>
    <name type="common">Eastern yellow jacket</name>
    <name type="synonym">Wasp</name>
    <dbReference type="NCBI Taxonomy" id="7453"/>
    <lineage>
        <taxon>Eukaryota</taxon>
        <taxon>Metazoa</taxon>
        <taxon>Ecdysozoa</taxon>
        <taxon>Arthropoda</taxon>
        <taxon>Hexapoda</taxon>
        <taxon>Insecta</taxon>
        <taxon>Pterygota</taxon>
        <taxon>Neoptera</taxon>
        <taxon>Endopterygota</taxon>
        <taxon>Hymenoptera</taxon>
        <taxon>Apocrita</taxon>
        <taxon>Aculeata</taxon>
        <taxon>Vespoidea</taxon>
        <taxon>Vespidae</taxon>
        <taxon>Vespinae</taxon>
        <taxon>Vespula</taxon>
    </lineage>
</organism>
<accession>A0ABD2CNM5</accession>
<dbReference type="Proteomes" id="UP001607303">
    <property type="component" value="Unassembled WGS sequence"/>
</dbReference>
<dbReference type="EMBL" id="JAYRBN010000037">
    <property type="protein sequence ID" value="KAL2746389.1"/>
    <property type="molecule type" value="Genomic_DNA"/>
</dbReference>
<name>A0ABD2CNM5_VESMC</name>
<protein>
    <submittedName>
        <fullName evidence="1">Uncharacterized protein</fullName>
    </submittedName>
</protein>
<proteinExistence type="predicted"/>
<comment type="caution">
    <text evidence="1">The sequence shown here is derived from an EMBL/GenBank/DDBJ whole genome shotgun (WGS) entry which is preliminary data.</text>
</comment>
<evidence type="ECO:0000313" key="2">
    <source>
        <dbReference type="Proteomes" id="UP001607303"/>
    </source>
</evidence>